<proteinExistence type="predicted"/>
<evidence type="ECO:0000259" key="2">
    <source>
        <dbReference type="Pfam" id="PF12172"/>
    </source>
</evidence>
<dbReference type="Pfam" id="PF01796">
    <property type="entry name" value="OB_ChsH2_C"/>
    <property type="match status" value="1"/>
</dbReference>
<dbReference type="EMBL" id="QNBE01000105">
    <property type="protein sequence ID" value="RKX69118.1"/>
    <property type="molecule type" value="Genomic_DNA"/>
</dbReference>
<feature type="domain" description="ChsH2 C-terminal OB-fold" evidence="1">
    <location>
        <begin position="47"/>
        <end position="109"/>
    </location>
</feature>
<dbReference type="Proteomes" id="UP000268469">
    <property type="component" value="Unassembled WGS sequence"/>
</dbReference>
<accession>A0A660SE97</accession>
<dbReference type="AlphaFoldDB" id="A0A660SE97"/>
<feature type="domain" description="ChsH2 rubredoxin-like zinc ribbon" evidence="2">
    <location>
        <begin position="8"/>
        <end position="43"/>
    </location>
</feature>
<dbReference type="Gene3D" id="6.10.30.10">
    <property type="match status" value="1"/>
</dbReference>
<dbReference type="InterPro" id="IPR022002">
    <property type="entry name" value="ChsH2_Znr"/>
</dbReference>
<organism evidence="3 4">
    <name type="scientific">candidate division WOR-3 bacterium</name>
    <dbReference type="NCBI Taxonomy" id="2052148"/>
    <lineage>
        <taxon>Bacteria</taxon>
        <taxon>Bacteria division WOR-3</taxon>
    </lineage>
</organism>
<protein>
    <submittedName>
        <fullName evidence="3">Transcriptional regulator</fullName>
    </submittedName>
</protein>
<evidence type="ECO:0000259" key="1">
    <source>
        <dbReference type="Pfam" id="PF01796"/>
    </source>
</evidence>
<dbReference type="InterPro" id="IPR052513">
    <property type="entry name" value="Thioester_dehydratase-like"/>
</dbReference>
<dbReference type="Pfam" id="PF12172">
    <property type="entry name" value="zf-ChsH2"/>
    <property type="match status" value="1"/>
</dbReference>
<dbReference type="InterPro" id="IPR012340">
    <property type="entry name" value="NA-bd_OB-fold"/>
</dbReference>
<dbReference type="SUPFAM" id="SSF50249">
    <property type="entry name" value="Nucleic acid-binding proteins"/>
    <property type="match status" value="1"/>
</dbReference>
<sequence>MPTQRHWREIPQRYRLEGNFCPDCNRYFLPPRLVCPGCGRKELTPKKLSRKGKIVTFTVIRVPPKTQELKTPYPVAIVETEEGARLTCQVCDCEPSELRIGQEVEIVFREVMREGKTGVIMYGYKARPV</sequence>
<comment type="caution">
    <text evidence="3">The sequence shown here is derived from an EMBL/GenBank/DDBJ whole genome shotgun (WGS) entry which is preliminary data.</text>
</comment>
<evidence type="ECO:0000313" key="4">
    <source>
        <dbReference type="Proteomes" id="UP000268469"/>
    </source>
</evidence>
<name>A0A660SE97_UNCW3</name>
<evidence type="ECO:0000313" key="3">
    <source>
        <dbReference type="EMBL" id="RKX69118.1"/>
    </source>
</evidence>
<dbReference type="InterPro" id="IPR002878">
    <property type="entry name" value="ChsH2_C"/>
</dbReference>
<dbReference type="PANTHER" id="PTHR34075:SF5">
    <property type="entry name" value="BLR3430 PROTEIN"/>
    <property type="match status" value="1"/>
</dbReference>
<reference evidence="3 4" key="1">
    <citation type="submission" date="2018-06" db="EMBL/GenBank/DDBJ databases">
        <title>Extensive metabolic versatility and redundancy in microbially diverse, dynamic hydrothermal sediments.</title>
        <authorList>
            <person name="Dombrowski N."/>
            <person name="Teske A."/>
            <person name="Baker B.J."/>
        </authorList>
    </citation>
    <scope>NUCLEOTIDE SEQUENCE [LARGE SCALE GENOMIC DNA]</scope>
    <source>
        <strain evidence="3">B36_G15</strain>
    </source>
</reference>
<dbReference type="PANTHER" id="PTHR34075">
    <property type="entry name" value="BLR3430 PROTEIN"/>
    <property type="match status" value="1"/>
</dbReference>
<gene>
    <name evidence="3" type="ORF">DRP53_09155</name>
</gene>